<proteinExistence type="predicted"/>
<comment type="caution">
    <text evidence="2">The sequence shown here is derived from an EMBL/GenBank/DDBJ whole genome shotgun (WGS) entry which is preliminary data.</text>
</comment>
<evidence type="ECO:0000313" key="3">
    <source>
        <dbReference type="Proteomes" id="UP001497623"/>
    </source>
</evidence>
<dbReference type="AlphaFoldDB" id="A0AAV2PU35"/>
<keyword evidence="3" id="KW-1185">Reference proteome</keyword>
<organism evidence="2 3">
    <name type="scientific">Meganyctiphanes norvegica</name>
    <name type="common">Northern krill</name>
    <name type="synonym">Thysanopoda norvegica</name>
    <dbReference type="NCBI Taxonomy" id="48144"/>
    <lineage>
        <taxon>Eukaryota</taxon>
        <taxon>Metazoa</taxon>
        <taxon>Ecdysozoa</taxon>
        <taxon>Arthropoda</taxon>
        <taxon>Crustacea</taxon>
        <taxon>Multicrustacea</taxon>
        <taxon>Malacostraca</taxon>
        <taxon>Eumalacostraca</taxon>
        <taxon>Eucarida</taxon>
        <taxon>Euphausiacea</taxon>
        <taxon>Euphausiidae</taxon>
        <taxon>Meganyctiphanes</taxon>
    </lineage>
</organism>
<gene>
    <name evidence="2" type="ORF">MNOR_LOCUS4647</name>
</gene>
<evidence type="ECO:0000313" key="2">
    <source>
        <dbReference type="EMBL" id="CAL4065189.1"/>
    </source>
</evidence>
<dbReference type="Gene3D" id="3.40.140.70">
    <property type="entry name" value="Ubiquitin-like modifier-activating enzyme ATG7 N-terminal domain"/>
    <property type="match status" value="1"/>
</dbReference>
<dbReference type="EMBL" id="CAXKWB010001715">
    <property type="protein sequence ID" value="CAL4065189.1"/>
    <property type="molecule type" value="Genomic_DNA"/>
</dbReference>
<evidence type="ECO:0000259" key="1">
    <source>
        <dbReference type="Pfam" id="PF16420"/>
    </source>
</evidence>
<reference evidence="2 3" key="1">
    <citation type="submission" date="2024-05" db="EMBL/GenBank/DDBJ databases">
        <authorList>
            <person name="Wallberg A."/>
        </authorList>
    </citation>
    <scope>NUCLEOTIDE SEQUENCE [LARGE SCALE GENOMIC DNA]</scope>
</reference>
<protein>
    <recommendedName>
        <fullName evidence="1">Ubiquitin-like modifier-activating enzyme Atg7 N-terminal domain-containing protein</fullName>
    </recommendedName>
</protein>
<feature type="non-terminal residue" evidence="2">
    <location>
        <position position="111"/>
    </location>
</feature>
<accession>A0AAV2PU35</accession>
<dbReference type="Proteomes" id="UP001497623">
    <property type="component" value="Unassembled WGS sequence"/>
</dbReference>
<sequence>MLVSGINSQNLSPALKMMRLFNAIPRELRDTMGVRIDTFKRKLDKNPSVPAGSFPAVGQLINTNTIEDFRNRDKAQLLKCCAGMVWSAITSGDALDQPSLLNNFLLFTFAV</sequence>
<feature type="domain" description="Ubiquitin-like modifier-activating enzyme Atg7 N-terminal" evidence="1">
    <location>
        <begin position="33"/>
        <end position="110"/>
    </location>
</feature>
<dbReference type="Pfam" id="PF16420">
    <property type="entry name" value="ATG7_N"/>
    <property type="match status" value="1"/>
</dbReference>
<dbReference type="InterPro" id="IPR042522">
    <property type="entry name" value="Atg7_N_1"/>
</dbReference>
<dbReference type="InterPro" id="IPR032197">
    <property type="entry name" value="Atg7_N"/>
</dbReference>
<name>A0AAV2PU35_MEGNR</name>